<dbReference type="GO" id="GO:0043565">
    <property type="term" value="F:sequence-specific DNA binding"/>
    <property type="evidence" value="ECO:0007669"/>
    <property type="project" value="InterPro"/>
</dbReference>
<proteinExistence type="predicted"/>
<evidence type="ECO:0000256" key="3">
    <source>
        <dbReference type="ARBA" id="ARBA00023163"/>
    </source>
</evidence>
<keyword evidence="2" id="KW-0238">DNA-binding</keyword>
<evidence type="ECO:0000256" key="2">
    <source>
        <dbReference type="ARBA" id="ARBA00023125"/>
    </source>
</evidence>
<evidence type="ECO:0000313" key="5">
    <source>
        <dbReference type="EMBL" id="GAD79976.1"/>
    </source>
</evidence>
<dbReference type="Proteomes" id="UP000016562">
    <property type="component" value="Unassembled WGS sequence"/>
</dbReference>
<dbReference type="PRINTS" id="PR00032">
    <property type="entry name" value="HTHARAC"/>
</dbReference>
<dbReference type="EMBL" id="BATM01000021">
    <property type="protein sequence ID" value="GAD79976.1"/>
    <property type="molecule type" value="Genomic_DNA"/>
</dbReference>
<evidence type="ECO:0000313" key="6">
    <source>
        <dbReference type="Proteomes" id="UP000016562"/>
    </source>
</evidence>
<keyword evidence="6" id="KW-1185">Reference proteome</keyword>
<protein>
    <recommendedName>
        <fullName evidence="4">HTH araC/xylS-type domain-containing protein</fullName>
    </recommendedName>
</protein>
<dbReference type="InterPro" id="IPR018060">
    <property type="entry name" value="HTH_AraC"/>
</dbReference>
<dbReference type="PROSITE" id="PS01124">
    <property type="entry name" value="HTH_ARAC_FAMILY_2"/>
    <property type="match status" value="1"/>
</dbReference>
<dbReference type="InterPro" id="IPR020449">
    <property type="entry name" value="Tscrpt_reg_AraC-type_HTH"/>
</dbReference>
<keyword evidence="3" id="KW-0804">Transcription</keyword>
<dbReference type="GO" id="GO:0003700">
    <property type="term" value="F:DNA-binding transcription factor activity"/>
    <property type="evidence" value="ECO:0007669"/>
    <property type="project" value="InterPro"/>
</dbReference>
<gene>
    <name evidence="5" type="ORF">VEZ01S_21_01000</name>
</gene>
<dbReference type="Gene3D" id="1.10.10.60">
    <property type="entry name" value="Homeodomain-like"/>
    <property type="match status" value="2"/>
</dbReference>
<comment type="caution">
    <text evidence="5">The sequence shown here is derived from an EMBL/GenBank/DDBJ whole genome shotgun (WGS) entry which is preliminary data.</text>
</comment>
<dbReference type="OrthoDB" id="345413at2"/>
<dbReference type="InterPro" id="IPR009057">
    <property type="entry name" value="Homeodomain-like_sf"/>
</dbReference>
<evidence type="ECO:0000256" key="1">
    <source>
        <dbReference type="ARBA" id="ARBA00023015"/>
    </source>
</evidence>
<dbReference type="STRING" id="1219080.VEZ01S_21_01000"/>
<dbReference type="RefSeq" id="WP_021713684.1">
    <property type="nucleotide sequence ID" value="NZ_BATM01000021.1"/>
</dbReference>
<feature type="domain" description="HTH araC/xylS-type" evidence="4">
    <location>
        <begin position="195"/>
        <end position="300"/>
    </location>
</feature>
<dbReference type="AlphaFoldDB" id="U3AJ79"/>
<dbReference type="Pfam" id="PF12833">
    <property type="entry name" value="HTH_18"/>
    <property type="match status" value="1"/>
</dbReference>
<dbReference type="SUPFAM" id="SSF46689">
    <property type="entry name" value="Homeodomain-like"/>
    <property type="match status" value="1"/>
</dbReference>
<keyword evidence="1" id="KW-0805">Transcription regulation</keyword>
<reference evidence="5 6" key="1">
    <citation type="submission" date="2013-09" db="EMBL/GenBank/DDBJ databases">
        <title>Whole genome shotgun sequence of Vibrio ezurae NBRC 102218.</title>
        <authorList>
            <person name="Yoshida I."/>
            <person name="Hosoyama A."/>
            <person name="Numata M."/>
            <person name="Hashimoto M."/>
            <person name="Hosoyama Y."/>
            <person name="Tsuchikane K."/>
            <person name="Noguchi M."/>
            <person name="Hirakata S."/>
            <person name="Ichikawa N."/>
            <person name="Ohji S."/>
            <person name="Yamazoe A."/>
            <person name="Fujita N."/>
        </authorList>
    </citation>
    <scope>NUCLEOTIDE SEQUENCE [LARGE SCALE GENOMIC DNA]</scope>
    <source>
        <strain evidence="5 6">NBRC 102218</strain>
    </source>
</reference>
<organism evidence="5 6">
    <name type="scientific">Vibrio ezurae NBRC 102218</name>
    <dbReference type="NCBI Taxonomy" id="1219080"/>
    <lineage>
        <taxon>Bacteria</taxon>
        <taxon>Pseudomonadati</taxon>
        <taxon>Pseudomonadota</taxon>
        <taxon>Gammaproteobacteria</taxon>
        <taxon>Vibrionales</taxon>
        <taxon>Vibrionaceae</taxon>
        <taxon>Vibrio</taxon>
    </lineage>
</organism>
<dbReference type="PANTHER" id="PTHR43280">
    <property type="entry name" value="ARAC-FAMILY TRANSCRIPTIONAL REGULATOR"/>
    <property type="match status" value="1"/>
</dbReference>
<dbReference type="SMART" id="SM00342">
    <property type="entry name" value="HTH_ARAC"/>
    <property type="match status" value="1"/>
</dbReference>
<name>U3AJ79_9VIBR</name>
<sequence length="305" mass="34965">MNRVNTVKSITQLHRYLELPSPLHPLITVIPQSAFQGKVESGNTYAFELYQISLKQGIECTLNYGRSTYDFNDGSMVFIAPGQSAVASDIEIDPNAAGWTIAFHPDLISRSGLGKKMDQYTFFNYESNESLHLSAKEIELATDIAKKIESEYSQTIDRHTQSLLQSNLELLLNYCVRFYDRQFYVRTDINRDYLGRLEKLLNNYYLSNKPLEKGMPTVQYCGQELGLSPYYLSDLLKRETGKTALEYIHLFLIERAKSLIVEDNLSITQIACDLGFEYPQYFSKLFKSKTGMSPRTFKSSLKTKH</sequence>
<accession>U3AJ79</accession>
<dbReference type="PANTHER" id="PTHR43280:SF32">
    <property type="entry name" value="TRANSCRIPTIONAL REGULATORY PROTEIN"/>
    <property type="match status" value="1"/>
</dbReference>
<dbReference type="eggNOG" id="COG2207">
    <property type="taxonomic scope" value="Bacteria"/>
</dbReference>
<evidence type="ECO:0000259" key="4">
    <source>
        <dbReference type="PROSITE" id="PS01124"/>
    </source>
</evidence>